<organism evidence="3 4">
    <name type="scientific">Luteolibacter arcticus</name>
    <dbReference type="NCBI Taxonomy" id="1581411"/>
    <lineage>
        <taxon>Bacteria</taxon>
        <taxon>Pseudomonadati</taxon>
        <taxon>Verrucomicrobiota</taxon>
        <taxon>Verrucomicrobiia</taxon>
        <taxon>Verrucomicrobiales</taxon>
        <taxon>Verrucomicrobiaceae</taxon>
        <taxon>Luteolibacter</taxon>
    </lineage>
</organism>
<dbReference type="PRINTS" id="PR00412">
    <property type="entry name" value="EPOXHYDRLASE"/>
</dbReference>
<comment type="caution">
    <text evidence="3">The sequence shown here is derived from an EMBL/GenBank/DDBJ whole genome shotgun (WGS) entry which is preliminary data.</text>
</comment>
<keyword evidence="4" id="KW-1185">Reference proteome</keyword>
<accession>A0ABT3GJK3</accession>
<dbReference type="InterPro" id="IPR029058">
    <property type="entry name" value="AB_hydrolase_fold"/>
</dbReference>
<dbReference type="Pfam" id="PF00561">
    <property type="entry name" value="Abhydrolase_1"/>
    <property type="match status" value="1"/>
</dbReference>
<keyword evidence="1" id="KW-0732">Signal</keyword>
<dbReference type="InterPro" id="IPR000073">
    <property type="entry name" value="AB_hydrolase_1"/>
</dbReference>
<protein>
    <submittedName>
        <fullName evidence="3">Alpha/beta hydrolase</fullName>
    </submittedName>
</protein>
<gene>
    <name evidence="3" type="ORF">OKA05_14005</name>
</gene>
<dbReference type="EMBL" id="JAPDDT010000005">
    <property type="protein sequence ID" value="MCW1923675.1"/>
    <property type="molecule type" value="Genomic_DNA"/>
</dbReference>
<feature type="chain" id="PRO_5045681728" evidence="1">
    <location>
        <begin position="22"/>
        <end position="339"/>
    </location>
</feature>
<sequence length="339" mass="37248">MRASSFSVLFAAATLVLSASAQEPAPYEMAKFPPLDAALTDYRYPFEVHELPIKEQVHELKMAYMDVKPSAAPNGRAVLLLHGKNFSGAYWERTAKELAGRGFRVILPDQIGFGKSSKPTDIQYSFHMMAAHTKALLDHLDIAKASVVAHSMGGMVGTRFALMYPAATEKLVLVNPIGLEDWKRKVPYQNIDAATAAELKKAPSAVKEYMRTVYFDGQWKAEYDPLLAIQVGWMKGPDKERMARVTAITSDMVMTQPVLYEFPDVKVPTLLIIGERDRTAIGKNLVSKDVAATMGQYQELGKAAAATIPGARLVALLGVGHAPQAEAFDDYLRALVEFL</sequence>
<dbReference type="SUPFAM" id="SSF53474">
    <property type="entry name" value="alpha/beta-Hydrolases"/>
    <property type="match status" value="1"/>
</dbReference>
<evidence type="ECO:0000313" key="4">
    <source>
        <dbReference type="Proteomes" id="UP001320876"/>
    </source>
</evidence>
<name>A0ABT3GJK3_9BACT</name>
<feature type="domain" description="AB hydrolase-1" evidence="2">
    <location>
        <begin position="77"/>
        <end position="181"/>
    </location>
</feature>
<keyword evidence="3" id="KW-0378">Hydrolase</keyword>
<evidence type="ECO:0000313" key="3">
    <source>
        <dbReference type="EMBL" id="MCW1923675.1"/>
    </source>
</evidence>
<dbReference type="PRINTS" id="PR00111">
    <property type="entry name" value="ABHYDROLASE"/>
</dbReference>
<dbReference type="PANTHER" id="PTHR43798:SF33">
    <property type="entry name" value="HYDROLASE, PUTATIVE (AFU_ORTHOLOGUE AFUA_2G14860)-RELATED"/>
    <property type="match status" value="1"/>
</dbReference>
<dbReference type="Gene3D" id="3.40.50.1820">
    <property type="entry name" value="alpha/beta hydrolase"/>
    <property type="match status" value="1"/>
</dbReference>
<reference evidence="3 4" key="1">
    <citation type="submission" date="2022-10" db="EMBL/GenBank/DDBJ databases">
        <title>Luteolibacter arcticus strain CCTCC AB 2014275, whole genome shotgun sequencing project.</title>
        <authorList>
            <person name="Zhao G."/>
            <person name="Shen L."/>
        </authorList>
    </citation>
    <scope>NUCLEOTIDE SEQUENCE [LARGE SCALE GENOMIC DNA]</scope>
    <source>
        <strain evidence="3 4">CCTCC AB 2014275</strain>
    </source>
</reference>
<proteinExistence type="predicted"/>
<feature type="signal peptide" evidence="1">
    <location>
        <begin position="1"/>
        <end position="21"/>
    </location>
</feature>
<dbReference type="Proteomes" id="UP001320876">
    <property type="component" value="Unassembled WGS sequence"/>
</dbReference>
<evidence type="ECO:0000259" key="2">
    <source>
        <dbReference type="Pfam" id="PF00561"/>
    </source>
</evidence>
<evidence type="ECO:0000256" key="1">
    <source>
        <dbReference type="SAM" id="SignalP"/>
    </source>
</evidence>
<dbReference type="GO" id="GO:0016787">
    <property type="term" value="F:hydrolase activity"/>
    <property type="evidence" value="ECO:0007669"/>
    <property type="project" value="UniProtKB-KW"/>
</dbReference>
<dbReference type="InterPro" id="IPR000639">
    <property type="entry name" value="Epox_hydrolase-like"/>
</dbReference>
<dbReference type="PANTHER" id="PTHR43798">
    <property type="entry name" value="MONOACYLGLYCEROL LIPASE"/>
    <property type="match status" value="1"/>
</dbReference>
<dbReference type="InterPro" id="IPR050266">
    <property type="entry name" value="AB_hydrolase_sf"/>
</dbReference>